<proteinExistence type="predicted"/>
<dbReference type="PANTHER" id="PTHR47326:SF1">
    <property type="entry name" value="HTH PSQ-TYPE DOMAIN-CONTAINING PROTEIN"/>
    <property type="match status" value="1"/>
</dbReference>
<protein>
    <recommendedName>
        <fullName evidence="3">Transposase</fullName>
    </recommendedName>
</protein>
<name>A0A7R9FQE6_9CRUS</name>
<dbReference type="EMBL" id="LR902897">
    <property type="protein sequence ID" value="CAD7251235.1"/>
    <property type="molecule type" value="Genomic_DNA"/>
</dbReference>
<evidence type="ECO:0000313" key="1">
    <source>
        <dbReference type="EMBL" id="CAD7251235.1"/>
    </source>
</evidence>
<keyword evidence="2" id="KW-1185">Reference proteome</keyword>
<sequence>MSAEMVAKCSRTPCFSGCQDHQELPFQADEYGICGRYSQKWSSLDIQVGGKCASGAGYVHPKSQKVNTPGRSSEENVQVVQDMFIRSPKKSTRQAARESGLTRHTIQTVLEKELNFRPWKPHSCQALSAEDCDRRMEYGEIMLAWYADWPQLFNNIGWSDEAVFHVGRFVNRHNCHYWAREDPGATV</sequence>
<evidence type="ECO:0000313" key="2">
    <source>
        <dbReference type="Proteomes" id="UP000677054"/>
    </source>
</evidence>
<dbReference type="PANTHER" id="PTHR47326">
    <property type="entry name" value="TRANSPOSABLE ELEMENT TC3 TRANSPOSASE-LIKE PROTEIN"/>
    <property type="match status" value="1"/>
</dbReference>
<reference evidence="1" key="1">
    <citation type="submission" date="2020-11" db="EMBL/GenBank/DDBJ databases">
        <authorList>
            <person name="Tran Van P."/>
        </authorList>
    </citation>
    <scope>NUCLEOTIDE SEQUENCE</scope>
</reference>
<gene>
    <name evidence="1" type="ORF">DSTB1V02_LOCUS11002</name>
</gene>
<evidence type="ECO:0008006" key="3">
    <source>
        <dbReference type="Google" id="ProtNLM"/>
    </source>
</evidence>
<dbReference type="EMBL" id="CAJPEV010003380">
    <property type="protein sequence ID" value="CAG0899630.1"/>
    <property type="molecule type" value="Genomic_DNA"/>
</dbReference>
<dbReference type="Proteomes" id="UP000677054">
    <property type="component" value="Unassembled WGS sequence"/>
</dbReference>
<dbReference type="OrthoDB" id="9971063at2759"/>
<organism evidence="1">
    <name type="scientific">Darwinula stevensoni</name>
    <dbReference type="NCBI Taxonomy" id="69355"/>
    <lineage>
        <taxon>Eukaryota</taxon>
        <taxon>Metazoa</taxon>
        <taxon>Ecdysozoa</taxon>
        <taxon>Arthropoda</taxon>
        <taxon>Crustacea</taxon>
        <taxon>Oligostraca</taxon>
        <taxon>Ostracoda</taxon>
        <taxon>Podocopa</taxon>
        <taxon>Podocopida</taxon>
        <taxon>Darwinulocopina</taxon>
        <taxon>Darwinuloidea</taxon>
        <taxon>Darwinulidae</taxon>
        <taxon>Darwinula</taxon>
    </lineage>
</organism>
<accession>A0A7R9FQE6</accession>
<dbReference type="AlphaFoldDB" id="A0A7R9FQE6"/>